<dbReference type="InterPro" id="IPR050469">
    <property type="entry name" value="Diguanylate_Cyclase"/>
</dbReference>
<evidence type="ECO:0000259" key="1">
    <source>
        <dbReference type="PROSITE" id="PS50887"/>
    </source>
</evidence>
<dbReference type="CDD" id="cd01949">
    <property type="entry name" value="GGDEF"/>
    <property type="match status" value="1"/>
</dbReference>
<dbReference type="PROSITE" id="PS50887">
    <property type="entry name" value="GGDEF"/>
    <property type="match status" value="1"/>
</dbReference>
<dbReference type="PANTHER" id="PTHR45138">
    <property type="entry name" value="REGULATORY COMPONENTS OF SENSORY TRANSDUCTION SYSTEM"/>
    <property type="match status" value="1"/>
</dbReference>
<dbReference type="Gene3D" id="3.30.70.270">
    <property type="match status" value="1"/>
</dbReference>
<dbReference type="InterPro" id="IPR043128">
    <property type="entry name" value="Rev_trsase/Diguanyl_cyclase"/>
</dbReference>
<dbReference type="Proteomes" id="UP000291591">
    <property type="component" value="Unassembled WGS sequence"/>
</dbReference>
<name>A0A4Q7V063_PSEST</name>
<keyword evidence="3" id="KW-1185">Reference proteome</keyword>
<protein>
    <submittedName>
        <fullName evidence="2">Diguanylate cyclase (GGDEF)-like protein</fullName>
    </submittedName>
</protein>
<dbReference type="SUPFAM" id="SSF55781">
    <property type="entry name" value="GAF domain-like"/>
    <property type="match status" value="1"/>
</dbReference>
<organism evidence="2 3">
    <name type="scientific">Pseudonocardia sediminis</name>
    <dbReference type="NCBI Taxonomy" id="1397368"/>
    <lineage>
        <taxon>Bacteria</taxon>
        <taxon>Bacillati</taxon>
        <taxon>Actinomycetota</taxon>
        <taxon>Actinomycetes</taxon>
        <taxon>Pseudonocardiales</taxon>
        <taxon>Pseudonocardiaceae</taxon>
        <taxon>Pseudonocardia</taxon>
    </lineage>
</organism>
<dbReference type="SUPFAM" id="SSF55073">
    <property type="entry name" value="Nucleotide cyclase"/>
    <property type="match status" value="1"/>
</dbReference>
<dbReference type="RefSeq" id="WP_242623168.1">
    <property type="nucleotide sequence ID" value="NZ_SHKL01000001.1"/>
</dbReference>
<reference evidence="2 3" key="1">
    <citation type="submission" date="2019-02" db="EMBL/GenBank/DDBJ databases">
        <title>Sequencing the genomes of 1000 actinobacteria strains.</title>
        <authorList>
            <person name="Klenk H.-P."/>
        </authorList>
    </citation>
    <scope>NUCLEOTIDE SEQUENCE [LARGE SCALE GENOMIC DNA]</scope>
    <source>
        <strain evidence="2 3">DSM 45779</strain>
    </source>
</reference>
<dbReference type="EMBL" id="SHKL01000001">
    <property type="protein sequence ID" value="RZT86681.1"/>
    <property type="molecule type" value="Genomic_DNA"/>
</dbReference>
<dbReference type="InterPro" id="IPR003018">
    <property type="entry name" value="GAF"/>
</dbReference>
<dbReference type="SMART" id="SM00267">
    <property type="entry name" value="GGDEF"/>
    <property type="match status" value="1"/>
</dbReference>
<gene>
    <name evidence="2" type="ORF">EV383_3578</name>
</gene>
<dbReference type="GO" id="GO:0052621">
    <property type="term" value="F:diguanylate cyclase activity"/>
    <property type="evidence" value="ECO:0007669"/>
    <property type="project" value="TreeGrafter"/>
</dbReference>
<dbReference type="PANTHER" id="PTHR45138:SF9">
    <property type="entry name" value="DIGUANYLATE CYCLASE DGCM-RELATED"/>
    <property type="match status" value="1"/>
</dbReference>
<comment type="caution">
    <text evidence="2">The sequence shown here is derived from an EMBL/GenBank/DDBJ whole genome shotgun (WGS) entry which is preliminary data.</text>
</comment>
<dbReference type="NCBIfam" id="TIGR00254">
    <property type="entry name" value="GGDEF"/>
    <property type="match status" value="1"/>
</dbReference>
<dbReference type="AlphaFoldDB" id="A0A4Q7V063"/>
<dbReference type="InterPro" id="IPR000160">
    <property type="entry name" value="GGDEF_dom"/>
</dbReference>
<dbReference type="Gene3D" id="3.30.450.40">
    <property type="match status" value="1"/>
</dbReference>
<feature type="domain" description="GGDEF" evidence="1">
    <location>
        <begin position="210"/>
        <end position="333"/>
    </location>
</feature>
<proteinExistence type="predicted"/>
<dbReference type="InterPro" id="IPR029016">
    <property type="entry name" value="GAF-like_dom_sf"/>
</dbReference>
<dbReference type="Pfam" id="PF00990">
    <property type="entry name" value="GGDEF"/>
    <property type="match status" value="1"/>
</dbReference>
<accession>A0A4Q7V063</accession>
<evidence type="ECO:0000313" key="2">
    <source>
        <dbReference type="EMBL" id="RZT86681.1"/>
    </source>
</evidence>
<dbReference type="InterPro" id="IPR029787">
    <property type="entry name" value="Nucleotide_cyclase"/>
</dbReference>
<sequence>MAGVVAGSGAPTRVAGHLMPERAFDTACAMVVDYLAEIAPMGMWAVTRIVDGRQVLLTVRGDAYGIDAGAEFPYEDSLCRWMVSGEAPRIAPDVADVPRYAVAAAEAPVTINAYVGTPIVDPDGLLFGTVCGFDPHPLAPRDQPGQALLDLLSSLLAAVLQSDIAATAVTRELERARAEADRDVLTGLLNRRGWDRYLEREEERFRRFGDQATVVVLDLDRLKVVNDTLGHDAGDRHIRRAANALAGVVRSSDVLARLGGDEFGIIAVGATEEQGLRLVERASGALAAAGVEGSFGHAPYSVVAGFPGAVQAADRAMYEEKQARRANAARVRVGGAPRHRRPDGH</sequence>
<evidence type="ECO:0000313" key="3">
    <source>
        <dbReference type="Proteomes" id="UP000291591"/>
    </source>
</evidence>
<dbReference type="SMART" id="SM00065">
    <property type="entry name" value="GAF"/>
    <property type="match status" value="1"/>
</dbReference>